<dbReference type="OrthoDB" id="400018at2"/>
<feature type="domain" description="DNA polymerase III delta subunit-like C-terminal" evidence="8">
    <location>
        <begin position="191"/>
        <end position="305"/>
    </location>
</feature>
<dbReference type="GO" id="GO:0003677">
    <property type="term" value="F:DNA binding"/>
    <property type="evidence" value="ECO:0007669"/>
    <property type="project" value="InterPro"/>
</dbReference>
<evidence type="ECO:0000256" key="3">
    <source>
        <dbReference type="ARBA" id="ARBA00022695"/>
    </source>
</evidence>
<dbReference type="EC" id="2.7.7.7" evidence="1"/>
<organism evidence="9 10">
    <name type="scientific">Mycoplasma crocodyli (strain ATCC 51981 / MP145)</name>
    <dbReference type="NCBI Taxonomy" id="512564"/>
    <lineage>
        <taxon>Bacteria</taxon>
        <taxon>Bacillati</taxon>
        <taxon>Mycoplasmatota</taxon>
        <taxon>Mollicutes</taxon>
        <taxon>Mycoplasmataceae</taxon>
        <taxon>Mycoplasma</taxon>
    </lineage>
</organism>
<dbReference type="NCBIfam" id="TIGR01128">
    <property type="entry name" value="holA"/>
    <property type="match status" value="1"/>
</dbReference>
<evidence type="ECO:0000256" key="7">
    <source>
        <dbReference type="ARBA" id="ARBA00049244"/>
    </source>
</evidence>
<evidence type="ECO:0000313" key="10">
    <source>
        <dbReference type="Proteomes" id="UP000001845"/>
    </source>
</evidence>
<gene>
    <name evidence="9" type="ordered locus">MCRO_0329</name>
</gene>
<dbReference type="Proteomes" id="UP000001845">
    <property type="component" value="Chromosome"/>
</dbReference>
<dbReference type="eggNOG" id="COG1466">
    <property type="taxonomic scope" value="Bacteria"/>
</dbReference>
<comment type="catalytic activity">
    <reaction evidence="7">
        <text>DNA(n) + a 2'-deoxyribonucleoside 5'-triphosphate = DNA(n+1) + diphosphate</text>
        <dbReference type="Rhea" id="RHEA:22508"/>
        <dbReference type="Rhea" id="RHEA-COMP:17339"/>
        <dbReference type="Rhea" id="RHEA-COMP:17340"/>
        <dbReference type="ChEBI" id="CHEBI:33019"/>
        <dbReference type="ChEBI" id="CHEBI:61560"/>
        <dbReference type="ChEBI" id="CHEBI:173112"/>
        <dbReference type="EC" id="2.7.7.7"/>
    </reaction>
</comment>
<evidence type="ECO:0000256" key="4">
    <source>
        <dbReference type="ARBA" id="ARBA00022705"/>
    </source>
</evidence>
<dbReference type="EMBL" id="CP001991">
    <property type="protein sequence ID" value="ADE20010.1"/>
    <property type="molecule type" value="Genomic_DNA"/>
</dbReference>
<dbReference type="AlphaFoldDB" id="D5E5C9"/>
<dbReference type="Pfam" id="PF21694">
    <property type="entry name" value="DNA_pol3_delta_C"/>
    <property type="match status" value="1"/>
</dbReference>
<dbReference type="GO" id="GO:0003887">
    <property type="term" value="F:DNA-directed DNA polymerase activity"/>
    <property type="evidence" value="ECO:0007669"/>
    <property type="project" value="UniProtKB-KW"/>
</dbReference>
<keyword evidence="4" id="KW-0235">DNA replication</keyword>
<dbReference type="InterPro" id="IPR027417">
    <property type="entry name" value="P-loop_NTPase"/>
</dbReference>
<dbReference type="RefSeq" id="WP_013054786.1">
    <property type="nucleotide sequence ID" value="NC_014014.1"/>
</dbReference>
<dbReference type="STRING" id="512564.MCRO_0329"/>
<keyword evidence="3" id="KW-0548">Nucleotidyltransferase</keyword>
<evidence type="ECO:0000256" key="2">
    <source>
        <dbReference type="ARBA" id="ARBA00022679"/>
    </source>
</evidence>
<keyword evidence="5" id="KW-0239">DNA-directed DNA polymerase</keyword>
<keyword evidence="2" id="KW-0808">Transferase</keyword>
<proteinExistence type="inferred from homology"/>
<reference key="2">
    <citation type="submission" date="2010-03" db="EMBL/GenBank/DDBJ databases">
        <authorList>
            <person name="Ma Z."/>
            <person name="Wang X."/>
            <person name="Liu H."/>
        </authorList>
    </citation>
    <scope>NUCLEOTIDE SEQUENCE</scope>
    <source>
        <strain>MP145</strain>
    </source>
</reference>
<dbReference type="SUPFAM" id="SSF48019">
    <property type="entry name" value="post-AAA+ oligomerization domain-like"/>
    <property type="match status" value="1"/>
</dbReference>
<reference evidence="10" key="1">
    <citation type="submission" date="2010-03" db="EMBL/GenBank/DDBJ databases">
        <title>The complete genome of Mycoplasma crocodyli MP145.</title>
        <authorList>
            <person name="Glass J.I."/>
            <person name="Durkin A.S."/>
            <person name="Hostetler J."/>
            <person name="Jackson J."/>
            <person name="Johnson J."/>
            <person name="May M.A."/>
            <person name="Paralanov V."/>
            <person name="Radune D."/>
            <person name="Szczypinski B."/>
            <person name="Brown D.R."/>
        </authorList>
    </citation>
    <scope>NUCLEOTIDE SEQUENCE [LARGE SCALE GENOMIC DNA]</scope>
    <source>
        <strain evidence="10">ATCC 51981 / MP145</strain>
    </source>
</reference>
<dbReference type="InterPro" id="IPR008921">
    <property type="entry name" value="DNA_pol3_clamp-load_cplx_C"/>
</dbReference>
<dbReference type="GO" id="GO:0006261">
    <property type="term" value="P:DNA-templated DNA replication"/>
    <property type="evidence" value="ECO:0007669"/>
    <property type="project" value="TreeGrafter"/>
</dbReference>
<dbReference type="HOGENOM" id="CLU_044694_4_1_14"/>
<keyword evidence="10" id="KW-1185">Reference proteome</keyword>
<dbReference type="KEGG" id="mcd:MCRO_0329"/>
<dbReference type="Gene3D" id="3.40.50.300">
    <property type="entry name" value="P-loop containing nucleotide triphosphate hydrolases"/>
    <property type="match status" value="1"/>
</dbReference>
<evidence type="ECO:0000256" key="5">
    <source>
        <dbReference type="ARBA" id="ARBA00022932"/>
    </source>
</evidence>
<protein>
    <recommendedName>
        <fullName evidence="1">DNA-directed DNA polymerase</fullName>
        <ecNumber evidence="1">2.7.7.7</ecNumber>
    </recommendedName>
</protein>
<evidence type="ECO:0000256" key="1">
    <source>
        <dbReference type="ARBA" id="ARBA00012417"/>
    </source>
</evidence>
<dbReference type="InterPro" id="IPR005790">
    <property type="entry name" value="DNA_polIII_delta"/>
</dbReference>
<reference evidence="9 10" key="3">
    <citation type="journal article" date="2011" name="J. Bacteriol.">
        <title>Genome sequences of Mycoplasma alligatoris A21JP2T and Mycoplasma crocodyli MP145T.</title>
        <authorList>
            <person name="Brown D.R."/>
            <person name="Farmerie W.G."/>
            <person name="May M."/>
            <person name="Benders G.A."/>
            <person name="Durkin A.S."/>
            <person name="Hlavinka K."/>
            <person name="Hostetler J."/>
            <person name="Jackson J."/>
            <person name="Johnson J."/>
            <person name="Miller R.H."/>
            <person name="Paralanov V."/>
            <person name="Radune D."/>
            <person name="Szczypinski B."/>
            <person name="Glass J.I."/>
        </authorList>
    </citation>
    <scope>NUCLEOTIDE SEQUENCE [LARGE SCALE GENOMIC DNA]</scope>
    <source>
        <strain evidence="10">ATCC 51981 / MP145</strain>
    </source>
</reference>
<comment type="similarity">
    <text evidence="6">Belongs to the DNA polymerase HolA subunit family.</text>
</comment>
<evidence type="ECO:0000313" key="9">
    <source>
        <dbReference type="EMBL" id="ADE20010.1"/>
    </source>
</evidence>
<sequence>MIFISGTEQYFVNSEIQRYKANFSQFNILKFEEPCDIKNIVENMSSISLLQEKRLFIFPEFYLFSKKETDFSKEEKSFVTLLGSDNYNEYIFTYSKEKITKNSFSDYVVTTSIHKEAKAIKSSDYPKVIKQIVNDNNGTITIFDALYLSQKLPNNLELVVSELKKLLSENLNITKDIIDCSVGDYGLDDQFSFLNSIPTKNFAFIYKKYIERKTAGDTTLSLIGQVANLFILANKVINFKKSQIPTNEIIDALNIHQFRFKKAEELINQFGQKSIMEIIYKLSQIDLDIKRTGVNDEIAFEIFLFNEFAKQV</sequence>
<dbReference type="PANTHER" id="PTHR34388">
    <property type="entry name" value="DNA POLYMERASE III SUBUNIT DELTA"/>
    <property type="match status" value="1"/>
</dbReference>
<dbReference type="PANTHER" id="PTHR34388:SF1">
    <property type="entry name" value="DNA POLYMERASE III SUBUNIT DELTA"/>
    <property type="match status" value="1"/>
</dbReference>
<dbReference type="Gene3D" id="1.20.272.10">
    <property type="match status" value="1"/>
</dbReference>
<evidence type="ECO:0000256" key="6">
    <source>
        <dbReference type="ARBA" id="ARBA00034754"/>
    </source>
</evidence>
<evidence type="ECO:0000259" key="8">
    <source>
        <dbReference type="Pfam" id="PF21694"/>
    </source>
</evidence>
<accession>D5E5C9</accession>
<dbReference type="InterPro" id="IPR048466">
    <property type="entry name" value="DNA_pol3_delta-like_C"/>
</dbReference>
<dbReference type="GO" id="GO:0009360">
    <property type="term" value="C:DNA polymerase III complex"/>
    <property type="evidence" value="ECO:0007669"/>
    <property type="project" value="TreeGrafter"/>
</dbReference>
<name>D5E5C9_MYCCM</name>